<reference evidence="1 2" key="1">
    <citation type="submission" date="2016-10" db="EMBL/GenBank/DDBJ databases">
        <authorList>
            <person name="de Groot N.N."/>
        </authorList>
    </citation>
    <scope>NUCLEOTIDE SEQUENCE [LARGE SCALE GENOMIC DNA]</scope>
    <source>
        <strain evidence="1 2">DSM 17862</strain>
    </source>
</reference>
<name>A0A1I0IZC8_9RHOB</name>
<accession>A0A1I0IZC8</accession>
<dbReference type="Proteomes" id="UP000199180">
    <property type="component" value="Unassembled WGS sequence"/>
</dbReference>
<proteinExistence type="predicted"/>
<dbReference type="STRING" id="364199.SAMN04489858_12032"/>
<dbReference type="AlphaFoldDB" id="A0A1I0IZC8"/>
<sequence>MSAPASYIATERGLREGLGVEDIAYRSGHPVELIRRHVTAMRRNGVLARMFGASE</sequence>
<keyword evidence="2" id="KW-1185">Reference proteome</keyword>
<gene>
    <name evidence="1" type="ORF">SAMN04489858_12032</name>
</gene>
<organism evidence="1 2">
    <name type="scientific">Paracoccus homiensis</name>
    <dbReference type="NCBI Taxonomy" id="364199"/>
    <lineage>
        <taxon>Bacteria</taxon>
        <taxon>Pseudomonadati</taxon>
        <taxon>Pseudomonadota</taxon>
        <taxon>Alphaproteobacteria</taxon>
        <taxon>Rhodobacterales</taxon>
        <taxon>Paracoccaceae</taxon>
        <taxon>Paracoccus</taxon>
    </lineage>
</organism>
<dbReference type="RefSeq" id="WP_175479962.1">
    <property type="nucleotide sequence ID" value="NZ_FOHO01000020.1"/>
</dbReference>
<evidence type="ECO:0000313" key="1">
    <source>
        <dbReference type="EMBL" id="SEU02728.1"/>
    </source>
</evidence>
<protein>
    <submittedName>
        <fullName evidence="1">Uncharacterized protein</fullName>
    </submittedName>
</protein>
<dbReference type="EMBL" id="FOHO01000020">
    <property type="protein sequence ID" value="SEU02728.1"/>
    <property type="molecule type" value="Genomic_DNA"/>
</dbReference>
<evidence type="ECO:0000313" key="2">
    <source>
        <dbReference type="Proteomes" id="UP000199180"/>
    </source>
</evidence>